<evidence type="ECO:0000313" key="2">
    <source>
        <dbReference type="Proteomes" id="UP000305401"/>
    </source>
</evidence>
<reference evidence="1" key="1">
    <citation type="submission" date="2019-04" db="EMBL/GenBank/DDBJ databases">
        <title>Microbes associate with the intestines of laboratory mice.</title>
        <authorList>
            <person name="Navarre W."/>
            <person name="Wong E."/>
            <person name="Huang K.C."/>
            <person name="Tropini C."/>
            <person name="Ng K."/>
            <person name="Yu B."/>
        </authorList>
    </citation>
    <scope>NUCLEOTIDE SEQUENCE</scope>
    <source>
        <strain evidence="1">NM86_A22</strain>
    </source>
</reference>
<sequence>MVTYRFIVKIILKYLPVLILISANSISARQFAPISSADAGKMLNELDKQLSLRKNYLENRVKRIDSIKYQLTIPRLPVTKQLELTWKLARLYEGYLSDSAVIYFRRGQNTAALYNHNEWEIKFKIKKCETMPLVALFNEAIAEYSTIHIDSLNGRLKILALDSGRQLYSYVASFYSDNPEAYRIWIEKSMYFQEQLIKHTDPNTPINTYNRAEYLFMTGKYRQAGILFHSLLNNRHPLEPYMAARINHKLSKIAAFNSNHNEEIYYLAKSAIADIKSATLEIVSLQDLGQQLYTHGDLKRAYSYLAIALDNSVKCHAVMRMLQTSQALPVIQQAHSETINKSQKRLYTAVITMAALVIILITITLLFRIELIKKKRLEKHLRKANIIKEMYMSQFLHLSTIYMNKLNQFCKIASRKISTGRVDELYQMTRSGRFVEDQIQEFYTTFDQAFLHIYPTFPSDVNNLLKPEEKITLTNNELLNTDLRILAFIRLGVEESPRIAQALNYSVHTIYSYRNRLKNRAINRDTFEQDILNIGKS</sequence>
<comment type="caution">
    <text evidence="1">The sequence shown here is derived from an EMBL/GenBank/DDBJ whole genome shotgun (WGS) entry which is preliminary data.</text>
</comment>
<dbReference type="Proteomes" id="UP000305401">
    <property type="component" value="Unassembled WGS sequence"/>
</dbReference>
<organism evidence="1 2">
    <name type="scientific">Muribaculum caecicola</name>
    <dbReference type="NCBI Taxonomy" id="3038144"/>
    <lineage>
        <taxon>Bacteria</taxon>
        <taxon>Pseudomonadati</taxon>
        <taxon>Bacteroidota</taxon>
        <taxon>Bacteroidia</taxon>
        <taxon>Bacteroidales</taxon>
        <taxon>Muribaculaceae</taxon>
        <taxon>Muribaculum</taxon>
    </lineage>
</organism>
<keyword evidence="2" id="KW-1185">Reference proteome</keyword>
<gene>
    <name evidence="1" type="ORF">E5990_06785</name>
</gene>
<protein>
    <submittedName>
        <fullName evidence="1">Uncharacterized protein</fullName>
    </submittedName>
</protein>
<dbReference type="EMBL" id="SSTG01000075">
    <property type="protein sequence ID" value="THG49999.1"/>
    <property type="molecule type" value="Genomic_DNA"/>
</dbReference>
<evidence type="ECO:0000313" key="1">
    <source>
        <dbReference type="EMBL" id="THG49999.1"/>
    </source>
</evidence>
<name>A0AC61S4T9_9BACT</name>
<proteinExistence type="predicted"/>
<accession>A0AC61S4T9</accession>